<dbReference type="GO" id="GO:0007005">
    <property type="term" value="P:mitochondrion organization"/>
    <property type="evidence" value="ECO:0007669"/>
    <property type="project" value="TreeGrafter"/>
</dbReference>
<keyword evidence="4" id="KW-0999">Mitochondrion inner membrane</keyword>
<comment type="caution">
    <text evidence="14">The sequence shown here is derived from an EMBL/GenBank/DDBJ whole genome shotgun (WGS) entry which is preliminary data.</text>
</comment>
<dbReference type="SMART" id="SM00382">
    <property type="entry name" value="AAA"/>
    <property type="match status" value="1"/>
</dbReference>
<evidence type="ECO:0000256" key="2">
    <source>
        <dbReference type="ARBA" id="ARBA00004436"/>
    </source>
</evidence>
<evidence type="ECO:0000313" key="14">
    <source>
        <dbReference type="EMBL" id="CAG7830719.1"/>
    </source>
</evidence>
<dbReference type="InterPro" id="IPR003593">
    <property type="entry name" value="AAA+_ATPase"/>
</dbReference>
<dbReference type="PANTHER" id="PTHR23075:SF0">
    <property type="entry name" value="ATPASE FAMILY AAA DOMAIN-CONTAINING PROTEIN 3"/>
    <property type="match status" value="1"/>
</dbReference>
<keyword evidence="8" id="KW-0472">Membrane</keyword>
<keyword evidence="3 10" id="KW-0547">Nucleotide-binding</keyword>
<evidence type="ECO:0000313" key="15">
    <source>
        <dbReference type="Proteomes" id="UP000708208"/>
    </source>
</evidence>
<dbReference type="InterPro" id="IPR003960">
    <property type="entry name" value="ATPase_AAA_CS"/>
</dbReference>
<evidence type="ECO:0000256" key="5">
    <source>
        <dbReference type="ARBA" id="ARBA00022840"/>
    </source>
</evidence>
<evidence type="ECO:0000259" key="13">
    <source>
        <dbReference type="SMART" id="SM00382"/>
    </source>
</evidence>
<evidence type="ECO:0000256" key="7">
    <source>
        <dbReference type="ARBA" id="ARBA00023128"/>
    </source>
</evidence>
<evidence type="ECO:0000256" key="9">
    <source>
        <dbReference type="ARBA" id="ARBA00023271"/>
    </source>
</evidence>
<dbReference type="AlphaFoldDB" id="A0A8J2LED6"/>
<name>A0A8J2LED6_9HEXA</name>
<keyword evidence="5 10" id="KW-0067">ATP-binding</keyword>
<evidence type="ECO:0000256" key="1">
    <source>
        <dbReference type="ARBA" id="ARBA00004325"/>
    </source>
</evidence>
<feature type="compositionally biased region" description="Basic and acidic residues" evidence="12">
    <location>
        <begin position="57"/>
        <end position="67"/>
    </location>
</feature>
<protein>
    <recommendedName>
        <fullName evidence="13">AAA+ ATPase domain-containing protein</fullName>
    </recommendedName>
</protein>
<evidence type="ECO:0000256" key="3">
    <source>
        <dbReference type="ARBA" id="ARBA00022741"/>
    </source>
</evidence>
<sequence>SNPPPQDDPYGGLIPPAGSGGGTPEPPPKEPKITGRTGDSAYRFDSAALERAAQAAKELEKSSHAKDALGLTKLQEETRQRELDARIAEANAALEASKLDTVRVAAEERKKLLQEEQKYAQQKAQYEDQLARRRYADQLEQQRAATDEQLKKTEESVARQEALRQDTFKKELQMRELERKNRVKEEAEVKAKVERENRDIYLEQLRVKAQESRVTTLESIKTIGSLVGSGLSSFINEPGKMVQTAGAITLLAVGVYTAKNATSLAARRLEAVLGRPSLVRETSRFSPLTLLQHPISAIKSLFTRKAGEALDGVVLYPKLEERLRDIAIATKNTKKNLGMHRNVMFYGPPGTGKTLFAKKLAYHSGMDYALLSGGDVGPLGRDGVTAIHKVFDWAHSSRRGLVLFLDEADAFLRKRSSERMSEDLRSSLNAFLYRTGEQSNKIMVVLASNTPEQLDFAVNDRVDEMVHFTLPGLEERERLVRLYFDKYVLSVVGKRGSRLKVAEFDYSDVCSRVARVCEGMSGREIAKLASNWQAAAYASEDGYLTEAMMLERSQDAAAQHAQKMDWLAEEERSKSVTHN</sequence>
<dbReference type="GO" id="GO:0008270">
    <property type="term" value="F:zinc ion binding"/>
    <property type="evidence" value="ECO:0007669"/>
    <property type="project" value="TreeGrafter"/>
</dbReference>
<feature type="domain" description="AAA+ ATPase" evidence="13">
    <location>
        <begin position="339"/>
        <end position="472"/>
    </location>
</feature>
<evidence type="ECO:0000256" key="11">
    <source>
        <dbReference type="SAM" id="Coils"/>
    </source>
</evidence>
<feature type="region of interest" description="Disordered" evidence="12">
    <location>
        <begin position="1"/>
        <end position="39"/>
    </location>
</feature>
<evidence type="ECO:0000256" key="10">
    <source>
        <dbReference type="RuleBase" id="RU003651"/>
    </source>
</evidence>
<feature type="non-terminal residue" evidence="14">
    <location>
        <position position="1"/>
    </location>
</feature>
<dbReference type="Pfam" id="PF12037">
    <property type="entry name" value="ATAD3_N"/>
    <property type="match status" value="1"/>
</dbReference>
<dbReference type="FunFam" id="3.40.50.300:FF:000470">
    <property type="entry name" value="ATPase family, AAA domain containing 3A"/>
    <property type="match status" value="1"/>
</dbReference>
<dbReference type="Proteomes" id="UP000708208">
    <property type="component" value="Unassembled WGS sequence"/>
</dbReference>
<dbReference type="GO" id="GO:0016887">
    <property type="term" value="F:ATP hydrolysis activity"/>
    <property type="evidence" value="ECO:0007669"/>
    <property type="project" value="InterPro"/>
</dbReference>
<dbReference type="InterPro" id="IPR021911">
    <property type="entry name" value="ATAD3_N"/>
</dbReference>
<dbReference type="GO" id="GO:0042645">
    <property type="term" value="C:mitochondrial nucleoid"/>
    <property type="evidence" value="ECO:0007669"/>
    <property type="project" value="UniProtKB-SubCell"/>
</dbReference>
<dbReference type="EMBL" id="CAJVCH010557270">
    <property type="protein sequence ID" value="CAG7830719.1"/>
    <property type="molecule type" value="Genomic_DNA"/>
</dbReference>
<evidence type="ECO:0000256" key="12">
    <source>
        <dbReference type="SAM" id="MobiDB-lite"/>
    </source>
</evidence>
<evidence type="ECO:0000256" key="8">
    <source>
        <dbReference type="ARBA" id="ARBA00023136"/>
    </source>
</evidence>
<keyword evidence="6 11" id="KW-0175">Coiled coil</keyword>
<dbReference type="CDD" id="cd19512">
    <property type="entry name" value="RecA-like_ATAD3-like"/>
    <property type="match status" value="1"/>
</dbReference>
<proteinExistence type="inferred from homology"/>
<gene>
    <name evidence="14" type="ORF">AFUS01_LOCUS40506</name>
</gene>
<keyword evidence="7" id="KW-0496">Mitochondrion</keyword>
<comment type="similarity">
    <text evidence="10">Belongs to the AAA ATPase family.</text>
</comment>
<feature type="coiled-coil region" evidence="11">
    <location>
        <begin position="96"/>
        <end position="204"/>
    </location>
</feature>
<keyword evidence="9" id="KW-1135">Mitochondrion nucleoid</keyword>
<dbReference type="OrthoDB" id="199596at2759"/>
<feature type="region of interest" description="Disordered" evidence="12">
    <location>
        <begin position="53"/>
        <end position="77"/>
    </location>
</feature>
<comment type="subcellular location">
    <subcellularLocation>
        <location evidence="2">Mitochondrion matrix</location>
        <location evidence="2">Mitochondrion nucleoid</location>
    </subcellularLocation>
    <subcellularLocation>
        <location evidence="1">Mitochondrion membrane</location>
    </subcellularLocation>
</comment>
<dbReference type="PROSITE" id="PS00674">
    <property type="entry name" value="AAA"/>
    <property type="match status" value="1"/>
</dbReference>
<organism evidence="14 15">
    <name type="scientific">Allacma fusca</name>
    <dbReference type="NCBI Taxonomy" id="39272"/>
    <lineage>
        <taxon>Eukaryota</taxon>
        <taxon>Metazoa</taxon>
        <taxon>Ecdysozoa</taxon>
        <taxon>Arthropoda</taxon>
        <taxon>Hexapoda</taxon>
        <taxon>Collembola</taxon>
        <taxon>Symphypleona</taxon>
        <taxon>Sminthuridae</taxon>
        <taxon>Allacma</taxon>
    </lineage>
</organism>
<evidence type="ECO:0000256" key="4">
    <source>
        <dbReference type="ARBA" id="ARBA00022792"/>
    </source>
</evidence>
<dbReference type="Pfam" id="PF00004">
    <property type="entry name" value="AAA"/>
    <property type="match status" value="1"/>
</dbReference>
<evidence type="ECO:0000256" key="6">
    <source>
        <dbReference type="ARBA" id="ARBA00023054"/>
    </source>
</evidence>
<reference evidence="14" key="1">
    <citation type="submission" date="2021-06" db="EMBL/GenBank/DDBJ databases">
        <authorList>
            <person name="Hodson N. C."/>
            <person name="Mongue J. A."/>
            <person name="Jaron S. K."/>
        </authorList>
    </citation>
    <scope>NUCLEOTIDE SEQUENCE</scope>
</reference>
<dbReference type="GO" id="GO:0031966">
    <property type="term" value="C:mitochondrial membrane"/>
    <property type="evidence" value="ECO:0007669"/>
    <property type="project" value="UniProtKB-SubCell"/>
</dbReference>
<dbReference type="InterPro" id="IPR003959">
    <property type="entry name" value="ATPase_AAA_core"/>
</dbReference>
<dbReference type="PANTHER" id="PTHR23075">
    <property type="entry name" value="PUTATIVE ATP-ASE"/>
    <property type="match status" value="1"/>
</dbReference>
<dbReference type="GO" id="GO:0005524">
    <property type="term" value="F:ATP binding"/>
    <property type="evidence" value="ECO:0007669"/>
    <property type="project" value="UniProtKB-KW"/>
</dbReference>
<accession>A0A8J2LED6</accession>
<keyword evidence="15" id="KW-1185">Reference proteome</keyword>